<proteinExistence type="predicted"/>
<feature type="region of interest" description="Disordered" evidence="1">
    <location>
        <begin position="1"/>
        <end position="34"/>
    </location>
</feature>
<sequence>MDDASEDENLESSSVYANEAAPVEQAKRKEESNQEPVLTMGPFSCWKSLFFYSCTNVIHFAPIKSQGVEVRAQHGAGCSPRVIYSLATALEIEPLRDLALNDIRSKITPKNLISELFSRFASRHEAIARMQCELMYDKSQLAHWHIIRRDPIWSAPVVSFPE</sequence>
<dbReference type="EMBL" id="WIUZ02000023">
    <property type="protein sequence ID" value="KAF9778359.1"/>
    <property type="molecule type" value="Genomic_DNA"/>
</dbReference>
<keyword evidence="3" id="KW-1185">Reference proteome</keyword>
<reference evidence="2" key="2">
    <citation type="submission" date="2020-11" db="EMBL/GenBank/DDBJ databases">
        <authorList>
            <consortium name="DOE Joint Genome Institute"/>
            <person name="Kuo A."/>
            <person name="Miyauchi S."/>
            <person name="Kiss E."/>
            <person name="Drula E."/>
            <person name="Kohler A."/>
            <person name="Sanchez-Garcia M."/>
            <person name="Andreopoulos B."/>
            <person name="Barry K.W."/>
            <person name="Bonito G."/>
            <person name="Buee M."/>
            <person name="Carver A."/>
            <person name="Chen C."/>
            <person name="Cichocki N."/>
            <person name="Clum A."/>
            <person name="Culley D."/>
            <person name="Crous P.W."/>
            <person name="Fauchery L."/>
            <person name="Girlanda M."/>
            <person name="Hayes R."/>
            <person name="Keri Z."/>
            <person name="Labutti K."/>
            <person name="Lipzen A."/>
            <person name="Lombard V."/>
            <person name="Magnuson J."/>
            <person name="Maillard F."/>
            <person name="Morin E."/>
            <person name="Murat C."/>
            <person name="Nolan M."/>
            <person name="Ohm R."/>
            <person name="Pangilinan J."/>
            <person name="Pereira M."/>
            <person name="Perotto S."/>
            <person name="Peter M."/>
            <person name="Riley R."/>
            <person name="Sitrit Y."/>
            <person name="Stielow B."/>
            <person name="Szollosi G."/>
            <person name="Zifcakova L."/>
            <person name="Stursova M."/>
            <person name="Spatafora J.W."/>
            <person name="Tedersoo L."/>
            <person name="Vaario L.-M."/>
            <person name="Yamada A."/>
            <person name="Yan M."/>
            <person name="Wang P."/>
            <person name="Xu J."/>
            <person name="Bruns T."/>
            <person name="Baldrian P."/>
            <person name="Vilgalys R."/>
            <person name="Henrissat B."/>
            <person name="Grigoriev I.V."/>
            <person name="Hibbett D."/>
            <person name="Nagy L.G."/>
            <person name="Martin F.M."/>
        </authorList>
    </citation>
    <scope>NUCLEOTIDE SEQUENCE</scope>
    <source>
        <strain evidence="2">UH-Tt-Lm1</strain>
    </source>
</reference>
<evidence type="ECO:0000313" key="3">
    <source>
        <dbReference type="Proteomes" id="UP000736335"/>
    </source>
</evidence>
<accession>A0A9P6L1M0</accession>
<organism evidence="2 3">
    <name type="scientific">Thelephora terrestris</name>
    <dbReference type="NCBI Taxonomy" id="56493"/>
    <lineage>
        <taxon>Eukaryota</taxon>
        <taxon>Fungi</taxon>
        <taxon>Dikarya</taxon>
        <taxon>Basidiomycota</taxon>
        <taxon>Agaricomycotina</taxon>
        <taxon>Agaricomycetes</taxon>
        <taxon>Thelephorales</taxon>
        <taxon>Thelephoraceae</taxon>
        <taxon>Thelephora</taxon>
    </lineage>
</organism>
<feature type="compositionally biased region" description="Acidic residues" evidence="1">
    <location>
        <begin position="1"/>
        <end position="10"/>
    </location>
</feature>
<evidence type="ECO:0000313" key="2">
    <source>
        <dbReference type="EMBL" id="KAF9778359.1"/>
    </source>
</evidence>
<comment type="caution">
    <text evidence="2">The sequence shown here is derived from an EMBL/GenBank/DDBJ whole genome shotgun (WGS) entry which is preliminary data.</text>
</comment>
<dbReference type="Proteomes" id="UP000736335">
    <property type="component" value="Unassembled WGS sequence"/>
</dbReference>
<gene>
    <name evidence="2" type="ORF">BJ322DRAFT_1092792</name>
</gene>
<protein>
    <submittedName>
        <fullName evidence="2">Uncharacterized protein</fullName>
    </submittedName>
</protein>
<dbReference type="AlphaFoldDB" id="A0A9P6L1M0"/>
<name>A0A9P6L1M0_9AGAM</name>
<dbReference type="OrthoDB" id="6359816at2759"/>
<reference evidence="2" key="1">
    <citation type="journal article" date="2020" name="Nat. Commun.">
        <title>Large-scale genome sequencing of mycorrhizal fungi provides insights into the early evolution of symbiotic traits.</title>
        <authorList>
            <person name="Miyauchi S."/>
            <person name="Kiss E."/>
            <person name="Kuo A."/>
            <person name="Drula E."/>
            <person name="Kohler A."/>
            <person name="Sanchez-Garcia M."/>
            <person name="Morin E."/>
            <person name="Andreopoulos B."/>
            <person name="Barry K.W."/>
            <person name="Bonito G."/>
            <person name="Buee M."/>
            <person name="Carver A."/>
            <person name="Chen C."/>
            <person name="Cichocki N."/>
            <person name="Clum A."/>
            <person name="Culley D."/>
            <person name="Crous P.W."/>
            <person name="Fauchery L."/>
            <person name="Girlanda M."/>
            <person name="Hayes R.D."/>
            <person name="Keri Z."/>
            <person name="LaButti K."/>
            <person name="Lipzen A."/>
            <person name="Lombard V."/>
            <person name="Magnuson J."/>
            <person name="Maillard F."/>
            <person name="Murat C."/>
            <person name="Nolan M."/>
            <person name="Ohm R.A."/>
            <person name="Pangilinan J."/>
            <person name="Pereira M.F."/>
            <person name="Perotto S."/>
            <person name="Peter M."/>
            <person name="Pfister S."/>
            <person name="Riley R."/>
            <person name="Sitrit Y."/>
            <person name="Stielow J.B."/>
            <person name="Szollosi G."/>
            <person name="Zifcakova L."/>
            <person name="Stursova M."/>
            <person name="Spatafora J.W."/>
            <person name="Tedersoo L."/>
            <person name="Vaario L.M."/>
            <person name="Yamada A."/>
            <person name="Yan M."/>
            <person name="Wang P."/>
            <person name="Xu J."/>
            <person name="Bruns T."/>
            <person name="Baldrian P."/>
            <person name="Vilgalys R."/>
            <person name="Dunand C."/>
            <person name="Henrissat B."/>
            <person name="Grigoriev I.V."/>
            <person name="Hibbett D."/>
            <person name="Nagy L.G."/>
            <person name="Martin F.M."/>
        </authorList>
    </citation>
    <scope>NUCLEOTIDE SEQUENCE</scope>
    <source>
        <strain evidence="2">UH-Tt-Lm1</strain>
    </source>
</reference>
<evidence type="ECO:0000256" key="1">
    <source>
        <dbReference type="SAM" id="MobiDB-lite"/>
    </source>
</evidence>